<dbReference type="NCBIfam" id="NF009222">
    <property type="entry name" value="PRK12570.1"/>
    <property type="match status" value="1"/>
</dbReference>
<dbReference type="PANTHER" id="PTHR10088:SF4">
    <property type="entry name" value="GLUCOKINASE REGULATORY PROTEIN"/>
    <property type="match status" value="1"/>
</dbReference>
<evidence type="ECO:0000256" key="2">
    <source>
        <dbReference type="ARBA" id="ARBA00023277"/>
    </source>
</evidence>
<proteinExistence type="predicted"/>
<dbReference type="EMBL" id="DVOT01000063">
    <property type="protein sequence ID" value="HIV27037.1"/>
    <property type="molecule type" value="Genomic_DNA"/>
</dbReference>
<dbReference type="InterPro" id="IPR005486">
    <property type="entry name" value="Glucokinase_regulatory_CS"/>
</dbReference>
<dbReference type="GO" id="GO:0016803">
    <property type="term" value="F:ether hydrolase activity"/>
    <property type="evidence" value="ECO:0007669"/>
    <property type="project" value="TreeGrafter"/>
</dbReference>
<dbReference type="InterPro" id="IPR046348">
    <property type="entry name" value="SIS_dom_sf"/>
</dbReference>
<dbReference type="InterPro" id="IPR001347">
    <property type="entry name" value="SIS_dom"/>
</dbReference>
<sequence length="296" mass="31907">MSTEDINSNTLDLDQKTTLEILERMNDEDCIPPKAVRGAIPAIARVVDFLVEQYPRGGRVLYLAAGTSARIAVMDAAECPPTFGTAPDWLQVRIAGGTNAVFCAQEGEEDGEGEGARAVEEWHAGEMDCVIGIAASGHTPFVLAGLRKARQMGAFTAMVSANQVTQDLADVMICCETGPEVITGSTRLKAASAAKLVLNMISTTTMTRLGRVYGNRMCYIRTNNQKLLTRAYRTLEECCNLSSQKAMELYRAADSDLAIALVASLGCVPVEQARAALERTCGHVRRAIDALKEESQ</sequence>
<evidence type="ECO:0000256" key="1">
    <source>
        <dbReference type="ARBA" id="ARBA00023239"/>
    </source>
</evidence>
<dbReference type="PROSITE" id="PS51464">
    <property type="entry name" value="SIS"/>
    <property type="match status" value="1"/>
</dbReference>
<dbReference type="GO" id="GO:0009254">
    <property type="term" value="P:peptidoglycan turnover"/>
    <property type="evidence" value="ECO:0007669"/>
    <property type="project" value="TreeGrafter"/>
</dbReference>
<feature type="domain" description="SIS" evidence="3">
    <location>
        <begin position="50"/>
        <end position="211"/>
    </location>
</feature>
<protein>
    <submittedName>
        <fullName evidence="4">N-acetylmuramic acid 6-phosphate etherase</fullName>
    </submittedName>
</protein>
<comment type="caution">
    <text evidence="4">The sequence shown here is derived from an EMBL/GenBank/DDBJ whole genome shotgun (WGS) entry which is preliminary data.</text>
</comment>
<dbReference type="GO" id="GO:0046348">
    <property type="term" value="P:amino sugar catabolic process"/>
    <property type="evidence" value="ECO:0007669"/>
    <property type="project" value="InterPro"/>
</dbReference>
<dbReference type="InterPro" id="IPR005488">
    <property type="entry name" value="Etherase_MurQ"/>
</dbReference>
<keyword evidence="1" id="KW-0456">Lyase</keyword>
<dbReference type="Proteomes" id="UP000886884">
    <property type="component" value="Unassembled WGS sequence"/>
</dbReference>
<dbReference type="PROSITE" id="PS01272">
    <property type="entry name" value="GCKR"/>
    <property type="match status" value="1"/>
</dbReference>
<dbReference type="AlphaFoldDB" id="A0A9D1P685"/>
<dbReference type="NCBIfam" id="NF003915">
    <property type="entry name" value="PRK05441.1"/>
    <property type="match status" value="1"/>
</dbReference>
<reference evidence="4" key="1">
    <citation type="submission" date="2020-10" db="EMBL/GenBank/DDBJ databases">
        <authorList>
            <person name="Gilroy R."/>
        </authorList>
    </citation>
    <scope>NUCLEOTIDE SEQUENCE</scope>
    <source>
        <strain evidence="4">CHK183-6373</strain>
    </source>
</reference>
<keyword evidence="2" id="KW-0119">Carbohydrate metabolism</keyword>
<name>A0A9D1P685_9FIRM</name>
<gene>
    <name evidence="4" type="ORF">IAA64_03635</name>
</gene>
<evidence type="ECO:0000313" key="4">
    <source>
        <dbReference type="EMBL" id="HIV27037.1"/>
    </source>
</evidence>
<dbReference type="PANTHER" id="PTHR10088">
    <property type="entry name" value="GLUCOKINASE REGULATORY PROTEIN"/>
    <property type="match status" value="1"/>
</dbReference>
<reference evidence="4" key="2">
    <citation type="journal article" date="2021" name="PeerJ">
        <title>Extensive microbial diversity within the chicken gut microbiome revealed by metagenomics and culture.</title>
        <authorList>
            <person name="Gilroy R."/>
            <person name="Ravi A."/>
            <person name="Getino M."/>
            <person name="Pursley I."/>
            <person name="Horton D.L."/>
            <person name="Alikhan N.F."/>
            <person name="Baker D."/>
            <person name="Gharbi K."/>
            <person name="Hall N."/>
            <person name="Watson M."/>
            <person name="Adriaenssens E.M."/>
            <person name="Foster-Nyarko E."/>
            <person name="Jarju S."/>
            <person name="Secka A."/>
            <person name="Antonio M."/>
            <person name="Oren A."/>
            <person name="Chaudhuri R.R."/>
            <person name="La Ragione R."/>
            <person name="Hildebrand F."/>
            <person name="Pallen M.J."/>
        </authorList>
    </citation>
    <scope>NUCLEOTIDE SEQUENCE</scope>
    <source>
        <strain evidence="4">CHK183-6373</strain>
    </source>
</reference>
<evidence type="ECO:0000313" key="5">
    <source>
        <dbReference type="Proteomes" id="UP000886884"/>
    </source>
</evidence>
<dbReference type="Gene3D" id="1.10.8.1080">
    <property type="match status" value="1"/>
</dbReference>
<dbReference type="SUPFAM" id="SSF53697">
    <property type="entry name" value="SIS domain"/>
    <property type="match status" value="1"/>
</dbReference>
<dbReference type="GO" id="GO:0097367">
    <property type="term" value="F:carbohydrate derivative binding"/>
    <property type="evidence" value="ECO:0007669"/>
    <property type="project" value="InterPro"/>
</dbReference>
<dbReference type="CDD" id="cd05007">
    <property type="entry name" value="SIS_Etherase"/>
    <property type="match status" value="1"/>
</dbReference>
<dbReference type="GO" id="GO:0016835">
    <property type="term" value="F:carbon-oxygen lyase activity"/>
    <property type="evidence" value="ECO:0007669"/>
    <property type="project" value="InterPro"/>
</dbReference>
<dbReference type="Gene3D" id="3.40.50.10490">
    <property type="entry name" value="Glucose-6-phosphate isomerase like protein, domain 1"/>
    <property type="match status" value="1"/>
</dbReference>
<dbReference type="InterPro" id="IPR040190">
    <property type="entry name" value="MURQ/GCKR"/>
</dbReference>
<dbReference type="Pfam" id="PF22645">
    <property type="entry name" value="GKRP_SIS_N"/>
    <property type="match status" value="1"/>
</dbReference>
<evidence type="ECO:0000259" key="3">
    <source>
        <dbReference type="PROSITE" id="PS51464"/>
    </source>
</evidence>
<accession>A0A9D1P685</accession>
<organism evidence="4 5">
    <name type="scientific">Candidatus Ornithocaccomicrobium faecavium</name>
    <dbReference type="NCBI Taxonomy" id="2840890"/>
    <lineage>
        <taxon>Bacteria</taxon>
        <taxon>Bacillati</taxon>
        <taxon>Bacillota</taxon>
        <taxon>Clostridia</taxon>
        <taxon>Candidatus Ornithocaccomicrobium</taxon>
    </lineage>
</organism>